<dbReference type="Gene3D" id="3.30.200.20">
    <property type="entry name" value="Phosphorylase Kinase, domain 1"/>
    <property type="match status" value="1"/>
</dbReference>
<protein>
    <submittedName>
        <fullName evidence="5">Uncharacterized protein TCIL3000_6_2660</fullName>
    </submittedName>
</protein>
<dbReference type="PANTHER" id="PTHR24056">
    <property type="entry name" value="CELL DIVISION PROTEIN KINASE"/>
    <property type="match status" value="1"/>
</dbReference>
<dbReference type="PANTHER" id="PTHR24056:SF537">
    <property type="entry name" value="KINASE, PUTATIVE-RELATED"/>
    <property type="match status" value="1"/>
</dbReference>
<dbReference type="GO" id="GO:0010468">
    <property type="term" value="P:regulation of gene expression"/>
    <property type="evidence" value="ECO:0007669"/>
    <property type="project" value="TreeGrafter"/>
</dbReference>
<dbReference type="GO" id="GO:0005524">
    <property type="term" value="F:ATP binding"/>
    <property type="evidence" value="ECO:0007669"/>
    <property type="project" value="UniProtKB-KW"/>
</dbReference>
<gene>
    <name evidence="5" type="ORF">TCIL3000_6_2660</name>
</gene>
<dbReference type="SMART" id="SM00220">
    <property type="entry name" value="S_TKc"/>
    <property type="match status" value="1"/>
</dbReference>
<dbReference type="InterPro" id="IPR000719">
    <property type="entry name" value="Prot_kinase_dom"/>
</dbReference>
<dbReference type="GO" id="GO:0010389">
    <property type="term" value="P:regulation of G2/M transition of mitotic cell cycle"/>
    <property type="evidence" value="ECO:0007669"/>
    <property type="project" value="TreeGrafter"/>
</dbReference>
<keyword evidence="3" id="KW-0067">ATP-binding</keyword>
<accession>G0UNR3</accession>
<dbReference type="GO" id="GO:0005737">
    <property type="term" value="C:cytoplasm"/>
    <property type="evidence" value="ECO:0007669"/>
    <property type="project" value="TreeGrafter"/>
</dbReference>
<dbReference type="PROSITE" id="PS50011">
    <property type="entry name" value="PROTEIN_KINASE_DOM"/>
    <property type="match status" value="1"/>
</dbReference>
<evidence type="ECO:0000256" key="1">
    <source>
        <dbReference type="ARBA" id="ARBA00006485"/>
    </source>
</evidence>
<dbReference type="GO" id="GO:0007165">
    <property type="term" value="P:signal transduction"/>
    <property type="evidence" value="ECO:0007669"/>
    <property type="project" value="TreeGrafter"/>
</dbReference>
<organism evidence="5">
    <name type="scientific">Trypanosoma congolense (strain IL3000)</name>
    <dbReference type="NCBI Taxonomy" id="1068625"/>
    <lineage>
        <taxon>Eukaryota</taxon>
        <taxon>Discoba</taxon>
        <taxon>Euglenozoa</taxon>
        <taxon>Kinetoplastea</taxon>
        <taxon>Metakinetoplastina</taxon>
        <taxon>Trypanosomatida</taxon>
        <taxon>Trypanosomatidae</taxon>
        <taxon>Trypanosoma</taxon>
        <taxon>Nannomonas</taxon>
    </lineage>
</organism>
<dbReference type="InterPro" id="IPR011009">
    <property type="entry name" value="Kinase-like_dom_sf"/>
</dbReference>
<keyword evidence="2" id="KW-0547">Nucleotide-binding</keyword>
<dbReference type="GO" id="GO:0000307">
    <property type="term" value="C:cyclin-dependent protein kinase holoenzyme complex"/>
    <property type="evidence" value="ECO:0007669"/>
    <property type="project" value="TreeGrafter"/>
</dbReference>
<dbReference type="PROSITE" id="PS00108">
    <property type="entry name" value="PROTEIN_KINASE_ST"/>
    <property type="match status" value="1"/>
</dbReference>
<proteinExistence type="inferred from homology"/>
<evidence type="ECO:0000256" key="2">
    <source>
        <dbReference type="ARBA" id="ARBA00022741"/>
    </source>
</evidence>
<comment type="similarity">
    <text evidence="1">Belongs to the protein kinase superfamily. CMGC Ser/Thr protein kinase family. CDC2/CDKX subfamily.</text>
</comment>
<dbReference type="VEuPathDB" id="TriTrypDB:TcIL3000_6_2660"/>
<dbReference type="GO" id="GO:0000082">
    <property type="term" value="P:G1/S transition of mitotic cell cycle"/>
    <property type="evidence" value="ECO:0007669"/>
    <property type="project" value="TreeGrafter"/>
</dbReference>
<reference evidence="5" key="1">
    <citation type="journal article" date="2012" name="Proc. Natl. Acad. Sci. U.S.A.">
        <title>Antigenic diversity is generated by distinct evolutionary mechanisms in African trypanosome species.</title>
        <authorList>
            <person name="Jackson A.P."/>
            <person name="Berry A."/>
            <person name="Aslett M."/>
            <person name="Allison H.C."/>
            <person name="Burton P."/>
            <person name="Vavrova-Anderson J."/>
            <person name="Brown R."/>
            <person name="Browne H."/>
            <person name="Corton N."/>
            <person name="Hauser H."/>
            <person name="Gamble J."/>
            <person name="Gilderthorp R."/>
            <person name="Marcello L."/>
            <person name="McQuillan J."/>
            <person name="Otto T.D."/>
            <person name="Quail M.A."/>
            <person name="Sanders M.J."/>
            <person name="van Tonder A."/>
            <person name="Ginger M.L."/>
            <person name="Field M.C."/>
            <person name="Barry J.D."/>
            <person name="Hertz-Fowler C."/>
            <person name="Berriman M."/>
        </authorList>
    </citation>
    <scope>NUCLEOTIDE SEQUENCE</scope>
    <source>
        <strain evidence="5">IL3000</strain>
    </source>
</reference>
<evidence type="ECO:0000313" key="5">
    <source>
        <dbReference type="EMBL" id="CCC91024.1"/>
    </source>
</evidence>
<dbReference type="InterPro" id="IPR008271">
    <property type="entry name" value="Ser/Thr_kinase_AS"/>
</dbReference>
<dbReference type="SUPFAM" id="SSF56112">
    <property type="entry name" value="Protein kinase-like (PK-like)"/>
    <property type="match status" value="1"/>
</dbReference>
<evidence type="ECO:0000256" key="3">
    <source>
        <dbReference type="ARBA" id="ARBA00022840"/>
    </source>
</evidence>
<dbReference type="GO" id="GO:0004693">
    <property type="term" value="F:cyclin-dependent protein serine/threonine kinase activity"/>
    <property type="evidence" value="ECO:0007669"/>
    <property type="project" value="TreeGrafter"/>
</dbReference>
<sequence length="442" mass="48793">MTSPGWSSCDTEWGDGQVHDEPLLPELTIRGCGLKNFALLVRGAQGAVYSANDASDNRFAVKRLFTQRSDFGIRGVSEGALREATLLTLVTQRAAERGCERDFGVVTLHGVVEAPYKELCLILEMCPLDLSRVVIKRGGRSQGGQLVAETASKRCPILANVDVIRYLVRGIVEILQHLHDECRIVHRDVKLSNFLVREDGGVRLSDFGSARILREDVEEREATECKANPSYDGQTGERGSISSQEYVGYTPVAQRTTMIYQSPECLLGERSYSTGVDMWAAGVVFAELVLQQHLFHSASELSLISDIWKLLGTSSSDDICSNNRGAAGLSFVARTEPTIDLKFSNNILCADGLDLLKKMLEVDPKKRITASDALQHPFLNSQDTGLSVNDVRKMWREKVRQCQEEVTKPIPMGGPFAVFAQNGLEDEDEDDDDDEGVDVCLF</sequence>
<dbReference type="InterPro" id="IPR050108">
    <property type="entry name" value="CDK"/>
</dbReference>
<dbReference type="EMBL" id="HE575319">
    <property type="protein sequence ID" value="CCC91024.1"/>
    <property type="molecule type" value="Genomic_DNA"/>
</dbReference>
<evidence type="ECO:0000259" key="4">
    <source>
        <dbReference type="PROSITE" id="PS50011"/>
    </source>
</evidence>
<dbReference type="AlphaFoldDB" id="G0UNR3"/>
<feature type="domain" description="Protein kinase" evidence="4">
    <location>
        <begin position="34"/>
        <end position="379"/>
    </location>
</feature>
<dbReference type="Pfam" id="PF00069">
    <property type="entry name" value="Pkinase"/>
    <property type="match status" value="1"/>
</dbReference>
<dbReference type="GO" id="GO:0005634">
    <property type="term" value="C:nucleus"/>
    <property type="evidence" value="ECO:0007669"/>
    <property type="project" value="TreeGrafter"/>
</dbReference>
<dbReference type="Gene3D" id="1.10.510.10">
    <property type="entry name" value="Transferase(Phosphotransferase) domain 1"/>
    <property type="match status" value="1"/>
</dbReference>
<dbReference type="GO" id="GO:0030332">
    <property type="term" value="F:cyclin binding"/>
    <property type="evidence" value="ECO:0007669"/>
    <property type="project" value="TreeGrafter"/>
</dbReference>
<name>G0UNR3_TRYCI</name>